<dbReference type="GO" id="GO:0042575">
    <property type="term" value="C:DNA polymerase complex"/>
    <property type="evidence" value="ECO:0007669"/>
    <property type="project" value="UniProtKB-ARBA"/>
</dbReference>
<dbReference type="GO" id="GO:0015074">
    <property type="term" value="P:DNA integration"/>
    <property type="evidence" value="ECO:0007669"/>
    <property type="project" value="InterPro"/>
</dbReference>
<dbReference type="SUPFAM" id="SSF56672">
    <property type="entry name" value="DNA/RNA polymerases"/>
    <property type="match status" value="1"/>
</dbReference>
<dbReference type="Proteomes" id="UP000285301">
    <property type="component" value="Unassembled WGS sequence"/>
</dbReference>
<dbReference type="InterPro" id="IPR001584">
    <property type="entry name" value="Integrase_cat-core"/>
</dbReference>
<name>A0A3S3QD69_9ACAR</name>
<dbReference type="Pfam" id="PF03732">
    <property type="entry name" value="Retrotrans_gag"/>
    <property type="match status" value="1"/>
</dbReference>
<dbReference type="Gene3D" id="3.10.10.10">
    <property type="entry name" value="HIV Type 1 Reverse Transcriptase, subunit A, domain 1"/>
    <property type="match status" value="1"/>
</dbReference>
<keyword evidence="5" id="KW-0378">Hydrolase</keyword>
<dbReference type="PANTHER" id="PTHR37984:SF5">
    <property type="entry name" value="PROTEIN NYNRIN-LIKE"/>
    <property type="match status" value="1"/>
</dbReference>
<evidence type="ECO:0000313" key="8">
    <source>
        <dbReference type="EMBL" id="RWS07379.1"/>
    </source>
</evidence>
<keyword evidence="4" id="KW-0540">Nuclease</keyword>
<dbReference type="Gene3D" id="3.30.420.10">
    <property type="entry name" value="Ribonuclease H-like superfamily/Ribonuclease H"/>
    <property type="match status" value="1"/>
</dbReference>
<evidence type="ECO:0000256" key="6">
    <source>
        <dbReference type="SAM" id="MobiDB-lite"/>
    </source>
</evidence>
<dbReference type="FunFam" id="3.30.420.10:FF:000032">
    <property type="entry name" value="Retrovirus-related Pol polyprotein from transposon 297-like Protein"/>
    <property type="match status" value="1"/>
</dbReference>
<evidence type="ECO:0000256" key="4">
    <source>
        <dbReference type="ARBA" id="ARBA00022722"/>
    </source>
</evidence>
<dbReference type="SUPFAM" id="SSF53098">
    <property type="entry name" value="Ribonuclease H-like"/>
    <property type="match status" value="1"/>
</dbReference>
<evidence type="ECO:0000256" key="1">
    <source>
        <dbReference type="ARBA" id="ARBA00012493"/>
    </source>
</evidence>
<evidence type="ECO:0000256" key="2">
    <source>
        <dbReference type="ARBA" id="ARBA00022679"/>
    </source>
</evidence>
<keyword evidence="2" id="KW-0808">Transferase</keyword>
<organism evidence="8 9">
    <name type="scientific">Dinothrombium tinctorium</name>
    <dbReference type="NCBI Taxonomy" id="1965070"/>
    <lineage>
        <taxon>Eukaryota</taxon>
        <taxon>Metazoa</taxon>
        <taxon>Ecdysozoa</taxon>
        <taxon>Arthropoda</taxon>
        <taxon>Chelicerata</taxon>
        <taxon>Arachnida</taxon>
        <taxon>Acari</taxon>
        <taxon>Acariformes</taxon>
        <taxon>Trombidiformes</taxon>
        <taxon>Prostigmata</taxon>
        <taxon>Anystina</taxon>
        <taxon>Parasitengona</taxon>
        <taxon>Trombidioidea</taxon>
        <taxon>Trombidiidae</taxon>
        <taxon>Dinothrombium</taxon>
    </lineage>
</organism>
<feature type="compositionally biased region" description="Low complexity" evidence="6">
    <location>
        <begin position="12"/>
        <end position="22"/>
    </location>
</feature>
<feature type="compositionally biased region" description="Basic and acidic residues" evidence="6">
    <location>
        <begin position="68"/>
        <end position="81"/>
    </location>
</feature>
<dbReference type="InterPro" id="IPR036397">
    <property type="entry name" value="RNaseH_sf"/>
</dbReference>
<proteinExistence type="predicted"/>
<dbReference type="EMBL" id="NCKU01003512">
    <property type="protein sequence ID" value="RWS07379.1"/>
    <property type="molecule type" value="Genomic_DNA"/>
</dbReference>
<dbReference type="InterPro" id="IPR043128">
    <property type="entry name" value="Rev_trsase/Diguanyl_cyclase"/>
</dbReference>
<dbReference type="GO" id="GO:0004519">
    <property type="term" value="F:endonuclease activity"/>
    <property type="evidence" value="ECO:0007669"/>
    <property type="project" value="UniProtKB-KW"/>
</dbReference>
<dbReference type="Pfam" id="PF13650">
    <property type="entry name" value="Asp_protease_2"/>
    <property type="match status" value="1"/>
</dbReference>
<dbReference type="FunFam" id="1.10.340.70:FF:000001">
    <property type="entry name" value="Retrovirus-related Pol polyprotein from transposon gypsy-like Protein"/>
    <property type="match status" value="1"/>
</dbReference>
<evidence type="ECO:0000256" key="5">
    <source>
        <dbReference type="ARBA" id="ARBA00022759"/>
    </source>
</evidence>
<feature type="domain" description="Integrase catalytic" evidence="7">
    <location>
        <begin position="973"/>
        <end position="1137"/>
    </location>
</feature>
<dbReference type="InterPro" id="IPR005162">
    <property type="entry name" value="Retrotrans_gag_dom"/>
</dbReference>
<dbReference type="SUPFAM" id="SSF50630">
    <property type="entry name" value="Acid proteases"/>
    <property type="match status" value="1"/>
</dbReference>
<dbReference type="Gene3D" id="1.10.340.70">
    <property type="match status" value="1"/>
</dbReference>
<keyword evidence="3" id="KW-0548">Nucleotidyltransferase</keyword>
<dbReference type="InterPro" id="IPR041588">
    <property type="entry name" value="Integrase_H2C2"/>
</dbReference>
<comment type="caution">
    <text evidence="8">The sequence shown here is derived from an EMBL/GenBank/DDBJ whole genome shotgun (WGS) entry which is preliminary data.</text>
</comment>
<feature type="compositionally biased region" description="Polar residues" evidence="6">
    <location>
        <begin position="87"/>
        <end position="99"/>
    </location>
</feature>
<dbReference type="EC" id="2.7.7.49" evidence="1"/>
<dbReference type="GO" id="GO:0003964">
    <property type="term" value="F:RNA-directed DNA polymerase activity"/>
    <property type="evidence" value="ECO:0007669"/>
    <property type="project" value="UniProtKB-EC"/>
</dbReference>
<dbReference type="Gene3D" id="3.30.830.10">
    <property type="entry name" value="Metalloenzyme, LuxS/M16 peptidase-like"/>
    <property type="match status" value="1"/>
</dbReference>
<dbReference type="Pfam" id="PF17921">
    <property type="entry name" value="Integrase_H2C2"/>
    <property type="match status" value="1"/>
</dbReference>
<dbReference type="OrthoDB" id="6772952at2759"/>
<gene>
    <name evidence="8" type="ORF">B4U79_00907</name>
</gene>
<dbReference type="InterPro" id="IPR043502">
    <property type="entry name" value="DNA/RNA_pol_sf"/>
</dbReference>
<feature type="region of interest" description="Disordered" evidence="6">
    <location>
        <begin position="68"/>
        <end position="106"/>
    </location>
</feature>
<dbReference type="Gene3D" id="2.40.70.10">
    <property type="entry name" value="Acid Proteases"/>
    <property type="match status" value="1"/>
</dbReference>
<evidence type="ECO:0000313" key="9">
    <source>
        <dbReference type="Proteomes" id="UP000285301"/>
    </source>
</evidence>
<feature type="non-terminal residue" evidence="8">
    <location>
        <position position="1506"/>
    </location>
</feature>
<accession>A0A3S3QD69</accession>
<keyword evidence="5" id="KW-0255">Endonuclease</keyword>
<evidence type="ECO:0000259" key="7">
    <source>
        <dbReference type="PROSITE" id="PS50994"/>
    </source>
</evidence>
<feature type="region of interest" description="Disordered" evidence="6">
    <location>
        <begin position="1271"/>
        <end position="1312"/>
    </location>
</feature>
<feature type="region of interest" description="Disordered" evidence="6">
    <location>
        <begin position="1"/>
        <end position="32"/>
    </location>
</feature>
<dbReference type="Pfam" id="PF00665">
    <property type="entry name" value="rve"/>
    <property type="match status" value="1"/>
</dbReference>
<dbReference type="InterPro" id="IPR021109">
    <property type="entry name" value="Peptidase_aspartic_dom_sf"/>
</dbReference>
<sequence>METRNRTRGHTTNETVNGTETTQSSNGEDDNVSRFMINTLRQQEEMLRQLRQHEEVFAQMRDLINELRDDRRRSEDQRPETGDESNTDVNNEGSENATVEPSELSSKDRAFIDALRELKTTSESVARSRPRYSIPPEFDGTLSKAMNWLNEFEQIAKVNEWDSRCMVNAAYTQLRGDAKRWYAVEVSGKYDRNWDEFKQKFLSEYHPLDHEIAVSIQLARCFQRRDENPASYMYRVLDLCMQVDRNMPERDQLRHLLSGLKNRFREHLAASGENRDLESCKSALRRLGAATYQFSNEERNKSDMDHINNEGGFMKTEEHRDASKKRNVDSNNNRSLICFNCNGPHLLRNCPQPRDSVRIEANRRMLFRMRQGKNAEDGAPIKLIQSDQFPRDEGNDANRELGEWVTWNTLNVITADEREKQEGDVVAAPLTTLLKMEDEPVKLPANMTSYLVGHQLAKALRSGAVPNVTVSVNGIKTKGLIDSGSLITVISSDLFQCFTRPLYAWTLGNLRVADGRAVTPEGFAEVSIEANGNTFDMEVAVVRSISPSCVLGNDFCTRAKMIVDFEKRAIKFGDNRRFDPNNVKNRLVAKRDLIQNDEIEDQDISPSDINVYTCNTSGDPILAPINYSEADSDPILNLNDSEFLSKFKIGSATTEEERALCELLRKYRDCFSFTMNEIGCVKIIKHRINTGDNSPINQSPYRASYNERIIIEETVREMLKHGIIRPSLSPWASPVILVPKRDSDKPRMVVDYRKLNAVTEPLRLRSHNLKLKPSKCEFAMSMVKYLGHEISASGIQPDKERVEAIGRFRPPKDVKEVKSFLVVEYGQELNDDFEEIPCYLITTEQDFDIKQYQENDIFCQKIFKLMRNQNLTKKAHRRLMNQYIEIKGVLYKKIKHQRATEYVLILPKCLLSVALKGCHDELTAGHFGILRTYLRFKTRFFIPKLIKKVKRYVETCKVCQLRNNEPGKQVGLQKPIPVTDTLFGTIFVDIFGPITETFDQYSHVLVIVDHLSKYCVAKAIQNADSETTVDVIHNEWVLKFGVPQTVVTDNGRNFISAYTEKYFSKMGIRHKTSSPFHPKGHSPVERLIRTLQDGLSKVISENQKDWKDKLPSIVFAYNTTASQATKMSPFFLCFGVEARTEVDNILGREPLNEEHRVEVIEKIVANLSYSRDLAKRAIDYMQQKNKRIVDKRRIHKVYKIGELVLLKRPLLKKGKSRKLLMRYTGPFRIMKCISDINFELINLKGPFRRYIAHISQLKKFRERKETIAMDRENRAAQGPAPKNKSRKNQCGETAKNAKVAKSSANSQRATKVKKRKYIKYMDKVQPRPNITTRYGRRVKTNINYSPLAVSNAVRFENPTPLEESFITEIHHVNGDGKDRGVVYCEMQSVENYDCYKSETEKLMKNLKTSTTNEKVKACHSNFYRPEIPCIVISPVLRFEQTCKPFVRYPSDQDGNELVYVGWQGLSAVTEYPMTTAITVLLEYLNETAAAKQKNLVYINVELEDCN</sequence>
<dbReference type="PANTHER" id="PTHR37984">
    <property type="entry name" value="PROTEIN CBG26694"/>
    <property type="match status" value="1"/>
</dbReference>
<dbReference type="InterPro" id="IPR050951">
    <property type="entry name" value="Retrovirus_Pol_polyprotein"/>
</dbReference>
<dbReference type="Gene3D" id="3.30.70.270">
    <property type="match status" value="1"/>
</dbReference>
<dbReference type="STRING" id="1965070.A0A3S3QD69"/>
<keyword evidence="9" id="KW-1185">Reference proteome</keyword>
<dbReference type="PROSITE" id="PS50994">
    <property type="entry name" value="INTEGRASE"/>
    <property type="match status" value="1"/>
</dbReference>
<reference evidence="8 9" key="1">
    <citation type="journal article" date="2018" name="Gigascience">
        <title>Genomes of trombidid mites reveal novel predicted allergens and laterally-transferred genes associated with secondary metabolism.</title>
        <authorList>
            <person name="Dong X."/>
            <person name="Chaisiri K."/>
            <person name="Xia D."/>
            <person name="Armstrong S.D."/>
            <person name="Fang Y."/>
            <person name="Donnelly M.J."/>
            <person name="Kadowaki T."/>
            <person name="McGarry J.W."/>
            <person name="Darby A.C."/>
            <person name="Makepeace B.L."/>
        </authorList>
    </citation>
    <scope>NUCLEOTIDE SEQUENCE [LARGE SCALE GENOMIC DNA]</scope>
    <source>
        <strain evidence="8">UoL-WK</strain>
    </source>
</reference>
<dbReference type="InterPro" id="IPR012337">
    <property type="entry name" value="RNaseH-like_sf"/>
</dbReference>
<protein>
    <recommendedName>
        <fullName evidence="1">RNA-directed DNA polymerase</fullName>
        <ecNumber evidence="1">2.7.7.49</ecNumber>
    </recommendedName>
</protein>
<evidence type="ECO:0000256" key="3">
    <source>
        <dbReference type="ARBA" id="ARBA00022695"/>
    </source>
</evidence>
<dbReference type="GO" id="GO:0003676">
    <property type="term" value="F:nucleic acid binding"/>
    <property type="evidence" value="ECO:0007669"/>
    <property type="project" value="InterPro"/>
</dbReference>
<feature type="compositionally biased region" description="Low complexity" evidence="6">
    <location>
        <begin position="1294"/>
        <end position="1306"/>
    </location>
</feature>